<dbReference type="Proteomes" id="UP000252631">
    <property type="component" value="Unassembled WGS sequence"/>
</dbReference>
<keyword evidence="5" id="KW-1185">Reference proteome</keyword>
<dbReference type="RefSeq" id="WP_167443155.1">
    <property type="nucleotide sequence ID" value="NZ_QRDT01000007.1"/>
</dbReference>
<evidence type="ECO:0000256" key="1">
    <source>
        <dbReference type="SAM" id="Phobius"/>
    </source>
</evidence>
<evidence type="ECO:0000313" key="5">
    <source>
        <dbReference type="Proteomes" id="UP000256343"/>
    </source>
</evidence>
<dbReference type="Proteomes" id="UP000256343">
    <property type="component" value="Unassembled WGS sequence"/>
</dbReference>
<dbReference type="PROSITE" id="PS51257">
    <property type="entry name" value="PROKAR_LIPOPROTEIN"/>
    <property type="match status" value="1"/>
</dbReference>
<reference evidence="3 4" key="1">
    <citation type="submission" date="2017-08" db="EMBL/GenBank/DDBJ databases">
        <authorList>
            <person name="de Groot N.N."/>
        </authorList>
    </citation>
    <scope>NUCLEOTIDE SEQUENCE [LARGE SCALE GENOMIC DNA]</scope>
    <source>
        <strain evidence="3 4">JA575</strain>
    </source>
</reference>
<evidence type="ECO:0000313" key="4">
    <source>
        <dbReference type="Proteomes" id="UP000252631"/>
    </source>
</evidence>
<name>A0A336JPH0_9BRAD</name>
<evidence type="ECO:0000313" key="2">
    <source>
        <dbReference type="EMBL" id="RED37646.1"/>
    </source>
</evidence>
<evidence type="ECO:0000313" key="3">
    <source>
        <dbReference type="EMBL" id="SSW90613.1"/>
    </source>
</evidence>
<keyword evidence="1" id="KW-1133">Transmembrane helix</keyword>
<proteinExistence type="predicted"/>
<dbReference type="EMBL" id="QRDT01000007">
    <property type="protein sequence ID" value="RED37646.1"/>
    <property type="molecule type" value="Genomic_DNA"/>
</dbReference>
<reference evidence="2 5" key="2">
    <citation type="submission" date="2018-07" db="EMBL/GenBank/DDBJ databases">
        <title>Genomic Encyclopedia of Archaeal and Bacterial Type Strains, Phase II (KMG-II): from individual species to whole genera.</title>
        <authorList>
            <person name="Goeker M."/>
        </authorList>
    </citation>
    <scope>NUCLEOTIDE SEQUENCE [LARGE SCALE GENOMIC DNA]</scope>
    <source>
        <strain evidence="2 5">JA575</strain>
    </source>
</reference>
<gene>
    <name evidence="2" type="ORF">BJ125_107221</name>
    <name evidence="3" type="ORF">SAMN05892882_107221</name>
</gene>
<accession>A0A336JPH0</accession>
<dbReference type="AlphaFoldDB" id="A0A336JPH0"/>
<keyword evidence="1" id="KW-0472">Membrane</keyword>
<feature type="transmembrane region" description="Helical" evidence="1">
    <location>
        <begin position="7"/>
        <end position="28"/>
    </location>
</feature>
<dbReference type="EMBL" id="UFQQ01000007">
    <property type="protein sequence ID" value="SSW90613.1"/>
    <property type="molecule type" value="Genomic_DNA"/>
</dbReference>
<sequence length="51" mass="5710">MQRIATWLFYGVGALACVYLALYAYAMLTAPKLVPGEPIKIYRNPDAPKYS</sequence>
<keyword evidence="1" id="KW-0812">Transmembrane</keyword>
<protein>
    <submittedName>
        <fullName evidence="3">Uncharacterized protein</fullName>
    </submittedName>
</protein>
<organism evidence="3 4">
    <name type="scientific">Rhodopseudomonas pentothenatexigens</name>
    <dbReference type="NCBI Taxonomy" id="999699"/>
    <lineage>
        <taxon>Bacteria</taxon>
        <taxon>Pseudomonadati</taxon>
        <taxon>Pseudomonadota</taxon>
        <taxon>Alphaproteobacteria</taxon>
        <taxon>Hyphomicrobiales</taxon>
        <taxon>Nitrobacteraceae</taxon>
        <taxon>Rhodopseudomonas</taxon>
    </lineage>
</organism>